<name>A0A8S4RPA7_9NEOP</name>
<feature type="compositionally biased region" description="Basic and acidic residues" evidence="1">
    <location>
        <begin position="369"/>
        <end position="393"/>
    </location>
</feature>
<sequence length="689" mass="81458">MSPGHRISPGRRVSPGQKAALGHRLSHGRRDSPGRTASPGHRITSGRRVSPGHIVSTERRVSPAGRQIQVSERAPSSPHRRISPPRKEEYVRGRNSPLSHSAAERRMRHPSPGRDRDEAQRIPQHVRHETPRRQAMRYSPTRHHADKLMLMEYQDSRPSIKTVRPAYEPPAQASNEAKYTGGYRPNVREDSHYPVRQERWQEKEFGLKDDEDRRDTSRLQTFDIPRVSEQEPKRSMSRNRLSRSPRRDRSPVKDRMRRHSPSPRSPRRSWALEKRHSPDIREPPPPPVWPGQDTKNSDYQQHPSRSNFSGRDHAKISADWQQSQDKKRDELIRQRNADREHYEEEMRRRQITTKWKPVPQMSPKGMSRYVEDDRAHREDKFVRKGFEERRDYREEDDEPSDRKHREPRDDRDDTRHNQDFKMKDDVQRNKEKYAGNKEKFIENKKKEILKKQEQLQKEIDEVYQRAVDFTKKAELYRKTELKKDSSHDTIRRRNEDSSPETTRRRNEDSSDSDGTNGTVRYKEYSRKDNKDYPKDAKQPRHGSIENKDRMSSPAKSKRNTASEQIADKIITKFGNYLPIELRTRVVFEIQRSITKILMKMFGNEDVSFIELVIKFNSKHKMEDEEAIFDAVMSSFPAQFRRPKRLAQGKNGAHCFADIPMFGFVFTYCPLFKTNPKYKYGERYARSVRK</sequence>
<feature type="region of interest" description="Disordered" evidence="1">
    <location>
        <begin position="481"/>
        <end position="563"/>
    </location>
</feature>
<dbReference type="OrthoDB" id="7430688at2759"/>
<evidence type="ECO:0000313" key="2">
    <source>
        <dbReference type="EMBL" id="CAH2238171.1"/>
    </source>
</evidence>
<comment type="caution">
    <text evidence="2">The sequence shown here is derived from an EMBL/GenBank/DDBJ whole genome shotgun (WGS) entry which is preliminary data.</text>
</comment>
<feature type="compositionally biased region" description="Basic and acidic residues" evidence="1">
    <location>
        <begin position="324"/>
        <end position="348"/>
    </location>
</feature>
<proteinExistence type="predicted"/>
<feature type="region of interest" description="Disordered" evidence="1">
    <location>
        <begin position="1"/>
        <end position="444"/>
    </location>
</feature>
<reference evidence="2" key="1">
    <citation type="submission" date="2022-03" db="EMBL/GenBank/DDBJ databases">
        <authorList>
            <person name="Lindestad O."/>
        </authorList>
    </citation>
    <scope>NUCLEOTIDE SEQUENCE</scope>
</reference>
<feature type="compositionally biased region" description="Basic and acidic residues" evidence="1">
    <location>
        <begin position="400"/>
        <end position="444"/>
    </location>
</feature>
<feature type="compositionally biased region" description="Basic residues" evidence="1">
    <location>
        <begin position="255"/>
        <end position="267"/>
    </location>
</feature>
<feature type="compositionally biased region" description="Basic and acidic residues" evidence="1">
    <location>
        <begin position="520"/>
        <end position="550"/>
    </location>
</feature>
<evidence type="ECO:0000256" key="1">
    <source>
        <dbReference type="SAM" id="MobiDB-lite"/>
    </source>
</evidence>
<feature type="compositionally biased region" description="Basic residues" evidence="1">
    <location>
        <begin position="235"/>
        <end position="244"/>
    </location>
</feature>
<dbReference type="Proteomes" id="UP000838756">
    <property type="component" value="Unassembled WGS sequence"/>
</dbReference>
<evidence type="ECO:0000313" key="3">
    <source>
        <dbReference type="Proteomes" id="UP000838756"/>
    </source>
</evidence>
<accession>A0A8S4RPA7</accession>
<feature type="compositionally biased region" description="Basic and acidic residues" evidence="1">
    <location>
        <begin position="186"/>
        <end position="217"/>
    </location>
</feature>
<feature type="compositionally biased region" description="Basic and acidic residues" evidence="1">
    <location>
        <begin position="481"/>
        <end position="508"/>
    </location>
</feature>
<feature type="compositionally biased region" description="Basic and acidic residues" evidence="1">
    <location>
        <begin position="270"/>
        <end position="282"/>
    </location>
</feature>
<protein>
    <submittedName>
        <fullName evidence="2">Jg22099 protein</fullName>
    </submittedName>
</protein>
<gene>
    <name evidence="2" type="primary">jg22099</name>
    <name evidence="2" type="ORF">PAEG_LOCUS15318</name>
</gene>
<feature type="compositionally biased region" description="Basic and acidic residues" evidence="1">
    <location>
        <begin position="112"/>
        <end position="132"/>
    </location>
</feature>
<dbReference type="AlphaFoldDB" id="A0A8S4RPA7"/>
<organism evidence="2 3">
    <name type="scientific">Pararge aegeria aegeria</name>
    <dbReference type="NCBI Taxonomy" id="348720"/>
    <lineage>
        <taxon>Eukaryota</taxon>
        <taxon>Metazoa</taxon>
        <taxon>Ecdysozoa</taxon>
        <taxon>Arthropoda</taxon>
        <taxon>Hexapoda</taxon>
        <taxon>Insecta</taxon>
        <taxon>Pterygota</taxon>
        <taxon>Neoptera</taxon>
        <taxon>Endopterygota</taxon>
        <taxon>Lepidoptera</taxon>
        <taxon>Glossata</taxon>
        <taxon>Ditrysia</taxon>
        <taxon>Papilionoidea</taxon>
        <taxon>Nymphalidae</taxon>
        <taxon>Satyrinae</taxon>
        <taxon>Satyrini</taxon>
        <taxon>Parargina</taxon>
        <taxon>Pararge</taxon>
    </lineage>
</organism>
<feature type="compositionally biased region" description="Polar residues" evidence="1">
    <location>
        <begin position="293"/>
        <end position="309"/>
    </location>
</feature>
<dbReference type="EMBL" id="CAKXAJ010025322">
    <property type="protein sequence ID" value="CAH2238171.1"/>
    <property type="molecule type" value="Genomic_DNA"/>
</dbReference>
<feature type="compositionally biased region" description="Basic and acidic residues" evidence="1">
    <location>
        <begin position="245"/>
        <end position="254"/>
    </location>
</feature>
<keyword evidence="3" id="KW-1185">Reference proteome</keyword>